<organism evidence="1">
    <name type="scientific">anaerobic digester metagenome</name>
    <dbReference type="NCBI Taxonomy" id="1263854"/>
    <lineage>
        <taxon>unclassified sequences</taxon>
        <taxon>metagenomes</taxon>
        <taxon>ecological metagenomes</taxon>
    </lineage>
</organism>
<dbReference type="AlphaFoldDB" id="A0A485LUC4"/>
<evidence type="ECO:0000313" key="1">
    <source>
        <dbReference type="EMBL" id="VFU11238.1"/>
    </source>
</evidence>
<gene>
    <name evidence="1" type="ORF">SCFA_1030002</name>
</gene>
<dbReference type="EMBL" id="CAADRN010000006">
    <property type="protein sequence ID" value="VFU11238.1"/>
    <property type="molecule type" value="Genomic_DNA"/>
</dbReference>
<name>A0A485LUC4_9ZZZZ</name>
<sequence>MEYISNAAEVVHALQGNLAAQIQWLKSCQILNYGSSADGAITRYPHQGWVTPYFSNFAAMALLEEPAAYPLVERYLNWYLRNLENNGTILDYHYDQNGQPGTTRPDSEDAYAGTFLSLAALYHHRSGQNGWVRRNLSGLKKIAQAIINLMDWDGLTYALASHKVKYLMDNCEAYRGLEDFGKLLDSLGSGEAPHYRARAKSIAAGIERMLWNPRIQLYHASKTGWFRPGVNIKKFYPDASCQIFPVLCGLHKPESERGVRLYKIFNEYHPDWIKISPPDYPWMVLGYYACLHGAYRAAYEKIRYVREAYIDSQSSNWFCAEAAFFVLTCSCLLERRNLWLQPGGATE</sequence>
<accession>A0A485LUC4</accession>
<dbReference type="GO" id="GO:0005975">
    <property type="term" value="P:carbohydrate metabolic process"/>
    <property type="evidence" value="ECO:0007669"/>
    <property type="project" value="InterPro"/>
</dbReference>
<proteinExistence type="predicted"/>
<dbReference type="SUPFAM" id="SSF48208">
    <property type="entry name" value="Six-hairpin glycosidases"/>
    <property type="match status" value="1"/>
</dbReference>
<protein>
    <submittedName>
        <fullName evidence="1">Uncharacterized protein</fullName>
    </submittedName>
</protein>
<dbReference type="InterPro" id="IPR008928">
    <property type="entry name" value="6-hairpin_glycosidase_sf"/>
</dbReference>
<reference evidence="1" key="1">
    <citation type="submission" date="2019-03" db="EMBL/GenBank/DDBJ databases">
        <authorList>
            <person name="Hao L."/>
        </authorList>
    </citation>
    <scope>NUCLEOTIDE SEQUENCE</scope>
</reference>
<dbReference type="InterPro" id="IPR012341">
    <property type="entry name" value="6hp_glycosidase-like_sf"/>
</dbReference>
<dbReference type="Gene3D" id="1.50.10.10">
    <property type="match status" value="1"/>
</dbReference>